<dbReference type="AlphaFoldDB" id="A0A7G2CNM9"/>
<feature type="compositionally biased region" description="Polar residues" evidence="1">
    <location>
        <begin position="944"/>
        <end position="963"/>
    </location>
</feature>
<feature type="compositionally biased region" description="Basic and acidic residues" evidence="1">
    <location>
        <begin position="366"/>
        <end position="377"/>
    </location>
</feature>
<keyword evidence="4" id="KW-1185">Reference proteome</keyword>
<feature type="compositionally biased region" description="Basic and acidic residues" evidence="1">
    <location>
        <begin position="263"/>
        <end position="289"/>
    </location>
</feature>
<feature type="compositionally biased region" description="Basic and acidic residues" evidence="1">
    <location>
        <begin position="586"/>
        <end position="597"/>
    </location>
</feature>
<feature type="compositionally biased region" description="Basic and acidic residues" evidence="1">
    <location>
        <begin position="81"/>
        <end position="90"/>
    </location>
</feature>
<protein>
    <recommendedName>
        <fullName evidence="2">Flagellar attachment zone protein 1 conserved domain-containing protein</fullName>
    </recommendedName>
</protein>
<feature type="region of interest" description="Disordered" evidence="1">
    <location>
        <begin position="849"/>
        <end position="963"/>
    </location>
</feature>
<feature type="compositionally biased region" description="Basic and acidic residues" evidence="1">
    <location>
        <begin position="446"/>
        <end position="457"/>
    </location>
</feature>
<feature type="compositionally biased region" description="Basic and acidic residues" evidence="1">
    <location>
        <begin position="546"/>
        <end position="557"/>
    </location>
</feature>
<feature type="domain" description="Flagellar attachment zone protein 1 conserved" evidence="2">
    <location>
        <begin position="633"/>
        <end position="721"/>
    </location>
</feature>
<feature type="compositionally biased region" description="Basic and acidic residues" evidence="1">
    <location>
        <begin position="912"/>
        <end position="940"/>
    </location>
</feature>
<feature type="compositionally biased region" description="Basic and acidic residues" evidence="1">
    <location>
        <begin position="221"/>
        <end position="236"/>
    </location>
</feature>
<feature type="region of interest" description="Disordered" evidence="1">
    <location>
        <begin position="585"/>
        <end position="631"/>
    </location>
</feature>
<proteinExistence type="predicted"/>
<dbReference type="EMBL" id="LR877165">
    <property type="protein sequence ID" value="CAD2221390.1"/>
    <property type="molecule type" value="Genomic_DNA"/>
</dbReference>
<name>A0A7G2CNM9_9TRYP</name>
<feature type="compositionally biased region" description="Basic and acidic residues" evidence="1">
    <location>
        <begin position="526"/>
        <end position="537"/>
    </location>
</feature>
<dbReference type="Proteomes" id="UP000515908">
    <property type="component" value="Chromosome 21"/>
</dbReference>
<dbReference type="VEuPathDB" id="TriTrypDB:ADEAN_000892200"/>
<feature type="region of interest" description="Disordered" evidence="1">
    <location>
        <begin position="1"/>
        <end position="559"/>
    </location>
</feature>
<accession>A0A7G2CNM9</accession>
<evidence type="ECO:0000256" key="1">
    <source>
        <dbReference type="SAM" id="MobiDB-lite"/>
    </source>
</evidence>
<gene>
    <name evidence="3" type="ORF">ADEAN_000892200</name>
</gene>
<evidence type="ECO:0000313" key="4">
    <source>
        <dbReference type="Proteomes" id="UP000515908"/>
    </source>
</evidence>
<reference evidence="3 4" key="1">
    <citation type="submission" date="2020-08" db="EMBL/GenBank/DDBJ databases">
        <authorList>
            <person name="Newling K."/>
            <person name="Davey J."/>
            <person name="Forrester S."/>
        </authorList>
    </citation>
    <scope>NUCLEOTIDE SEQUENCE [LARGE SCALE GENOMIC DNA]</scope>
    <source>
        <strain evidence="4">Crithidia deanei Carvalho (ATCC PRA-265)</strain>
    </source>
</reference>
<evidence type="ECO:0000313" key="3">
    <source>
        <dbReference type="EMBL" id="CAD2221390.1"/>
    </source>
</evidence>
<dbReference type="Pfam" id="PF23398">
    <property type="entry name" value="FAZ1_cons"/>
    <property type="match status" value="2"/>
</dbReference>
<feature type="compositionally biased region" description="Basic and acidic residues" evidence="1">
    <location>
        <begin position="506"/>
        <end position="517"/>
    </location>
</feature>
<dbReference type="InterPro" id="IPR056614">
    <property type="entry name" value="FAZ1_cons"/>
</dbReference>
<feature type="compositionally biased region" description="Basic and acidic residues" evidence="1">
    <location>
        <begin position="426"/>
        <end position="437"/>
    </location>
</feature>
<feature type="compositionally biased region" description="Basic and acidic residues" evidence="1">
    <location>
        <begin position="466"/>
        <end position="477"/>
    </location>
</feature>
<evidence type="ECO:0000259" key="2">
    <source>
        <dbReference type="Pfam" id="PF23398"/>
    </source>
</evidence>
<sequence length="963" mass="106594">MGEERDDRAVALLPQEGTKGPEEEEILPASTDVAKTPTKAMGEERDDRAVALLPQEGTKGPEEEEILPASTDVAKTPTKAMGEERGDRAIDLTNARGVEAGETDLARTPEAQLTSDEKVHATIENGDMTESPRKRKVRKDTSLGSAPSFIDVPNETSGVIYEGTVDLPTKERKKPTKNEETDGAVPLAAADEQPPKLCSEEMEPPQRSTREDEALPVLTGAEEHTQPASTELEKTPTKMMGEEPSNTPGEVDGARNVGAVETDLARTPEAELTGEHKERAAIESRDMKERPRKRKERKNASLGSAPSFVDVPNESSGVIYERNVDLPIKERKKKAGKPTKSESSDGAPPLAAADEQPPKLSSEEAELPRHTAVDEQPPKLSSEEAELPRHTAVDEQPPKLASEEAELPRQAAVDEQPPKLASEEAELPRHTAVDEQPPKLASEEAELPRHTAVDEQPPKLASEEAELPRHTAVDEQPPKLASEEAELPRHTAVDEQPPKLASEEAELPRHTAVDEQPPKLASEEAELPRHTAVDEQPPKLASEEAELPRHTAVDEQPPKLASEEAELPRHTAVDEQPPKLASEEAELPRHTAVDEQPPKLASEEAELPRQAAVEAEPRNLQPTKGSDDSPVLITTKHRVGFVGELWPKIIADQNAAFRACFCDDTKETLPYDFQFMTVDCNEKRGDTVVTFSVEHPSSVKSKSVDEILRAAPYDRVWKLYYDSEDPFATIVEPEFTTFHRVGFVGDKWGSVVEESWDELCRNFVGDSASVFDLGPERIRVVGYTCRENDIVLDFLAVHTETVDEKVLNGKLDSCAYKKVWDLYPTSRAGVPPSDIRRVEQICPNCRSTVDVKPTKRNLPPLKRTGPAAKRSNPVSEAKRSVDQLKPCPPKVRKNSARRPSSAARQRRRLNLRKLEEEIAEKQMQKEKEERQNQLEREARRSRLGSRTNTPYSRSQSTTLPLIK</sequence>
<organism evidence="3 4">
    <name type="scientific">Angomonas deanei</name>
    <dbReference type="NCBI Taxonomy" id="59799"/>
    <lineage>
        <taxon>Eukaryota</taxon>
        <taxon>Discoba</taxon>
        <taxon>Euglenozoa</taxon>
        <taxon>Kinetoplastea</taxon>
        <taxon>Metakinetoplastina</taxon>
        <taxon>Trypanosomatida</taxon>
        <taxon>Trypanosomatidae</taxon>
        <taxon>Strigomonadinae</taxon>
        <taxon>Angomonas</taxon>
    </lineage>
</organism>
<feature type="compositionally biased region" description="Basic and acidic residues" evidence="1">
    <location>
        <begin position="486"/>
        <end position="497"/>
    </location>
</feature>
<feature type="domain" description="Flagellar attachment zone protein 1 conserved" evidence="2">
    <location>
        <begin position="736"/>
        <end position="823"/>
    </location>
</feature>
<feature type="compositionally biased region" description="Basic and acidic residues" evidence="1">
    <location>
        <begin position="386"/>
        <end position="397"/>
    </location>
</feature>